<name>A0ABW3T9P2_9RHOB</name>
<evidence type="ECO:0000259" key="1">
    <source>
        <dbReference type="Pfam" id="PF08241"/>
    </source>
</evidence>
<dbReference type="Gene3D" id="3.40.50.150">
    <property type="entry name" value="Vaccinia Virus protein VP39"/>
    <property type="match status" value="1"/>
</dbReference>
<organism evidence="2 3">
    <name type="scientific">Seohaeicola saemankumensis</name>
    <dbReference type="NCBI Taxonomy" id="481181"/>
    <lineage>
        <taxon>Bacteria</taxon>
        <taxon>Pseudomonadati</taxon>
        <taxon>Pseudomonadota</taxon>
        <taxon>Alphaproteobacteria</taxon>
        <taxon>Rhodobacterales</taxon>
        <taxon>Roseobacteraceae</taxon>
        <taxon>Seohaeicola</taxon>
    </lineage>
</organism>
<reference evidence="3" key="1">
    <citation type="journal article" date="2019" name="Int. J. Syst. Evol. Microbiol.">
        <title>The Global Catalogue of Microorganisms (GCM) 10K type strain sequencing project: providing services to taxonomists for standard genome sequencing and annotation.</title>
        <authorList>
            <consortium name="The Broad Institute Genomics Platform"/>
            <consortium name="The Broad Institute Genome Sequencing Center for Infectious Disease"/>
            <person name="Wu L."/>
            <person name="Ma J."/>
        </authorList>
    </citation>
    <scope>NUCLEOTIDE SEQUENCE [LARGE SCALE GENOMIC DNA]</scope>
    <source>
        <strain evidence="3">CCUG 55328</strain>
    </source>
</reference>
<dbReference type="GO" id="GO:0008168">
    <property type="term" value="F:methyltransferase activity"/>
    <property type="evidence" value="ECO:0007669"/>
    <property type="project" value="UniProtKB-KW"/>
</dbReference>
<evidence type="ECO:0000313" key="2">
    <source>
        <dbReference type="EMBL" id="MFD1193864.1"/>
    </source>
</evidence>
<gene>
    <name evidence="2" type="ORF">ACFQ3C_04200</name>
</gene>
<evidence type="ECO:0000313" key="3">
    <source>
        <dbReference type="Proteomes" id="UP001597151"/>
    </source>
</evidence>
<dbReference type="GO" id="GO:0032259">
    <property type="term" value="P:methylation"/>
    <property type="evidence" value="ECO:0007669"/>
    <property type="project" value="UniProtKB-KW"/>
</dbReference>
<dbReference type="SUPFAM" id="SSF53335">
    <property type="entry name" value="S-adenosyl-L-methionine-dependent methyltransferases"/>
    <property type="match status" value="1"/>
</dbReference>
<keyword evidence="3" id="KW-1185">Reference proteome</keyword>
<dbReference type="InterPro" id="IPR013216">
    <property type="entry name" value="Methyltransf_11"/>
</dbReference>
<dbReference type="PANTHER" id="PTHR43591">
    <property type="entry name" value="METHYLTRANSFERASE"/>
    <property type="match status" value="1"/>
</dbReference>
<accession>A0ABW3T9P2</accession>
<dbReference type="RefSeq" id="WP_380789205.1">
    <property type="nucleotide sequence ID" value="NZ_JBHTKR010000002.1"/>
</dbReference>
<feature type="domain" description="Methyltransferase type 11" evidence="1">
    <location>
        <begin position="52"/>
        <end position="143"/>
    </location>
</feature>
<dbReference type="CDD" id="cd02440">
    <property type="entry name" value="AdoMet_MTases"/>
    <property type="match status" value="1"/>
</dbReference>
<keyword evidence="2" id="KW-0489">Methyltransferase</keyword>
<dbReference type="InterPro" id="IPR029063">
    <property type="entry name" value="SAM-dependent_MTases_sf"/>
</dbReference>
<keyword evidence="2" id="KW-0808">Transferase</keyword>
<dbReference type="Proteomes" id="UP001597151">
    <property type="component" value="Unassembled WGS sequence"/>
</dbReference>
<dbReference type="EC" id="2.1.1.-" evidence="2"/>
<sequence>MTTPKSTGTGAINGPLWGAKARDWAEIQEGQFAAGYHAVLAHAAVSPGTRHLDAGCGAGMATALSASLGATVSGLDASEALLEIARSRTPSGDFRQGDLESLPFEDDSFDIVTGFNAFQFAGDAAQALREAGRVTRPGGKVFIMTWGDPKGMDAAGHVAAIKPLMPAPPPGAPGPFALSDETALRAFAEAGGLTPGEVVDVDTPWHYPDMAVALRGLASSGVAVKAIAHSGEEAFTAAMTDFLIPFRMADGSISFGARARYLVATPA</sequence>
<dbReference type="Pfam" id="PF08241">
    <property type="entry name" value="Methyltransf_11"/>
    <property type="match status" value="1"/>
</dbReference>
<dbReference type="EMBL" id="JBHTKR010000002">
    <property type="protein sequence ID" value="MFD1193864.1"/>
    <property type="molecule type" value="Genomic_DNA"/>
</dbReference>
<comment type="caution">
    <text evidence="2">The sequence shown here is derived from an EMBL/GenBank/DDBJ whole genome shotgun (WGS) entry which is preliminary data.</text>
</comment>
<protein>
    <submittedName>
        <fullName evidence="2">Class I SAM-dependent methyltransferase</fullName>
        <ecNumber evidence="2">2.1.1.-</ecNumber>
    </submittedName>
</protein>
<proteinExistence type="predicted"/>